<organism evidence="1 2">
    <name type="scientific">Thermanaerosceptrum fracticalcis</name>
    <dbReference type="NCBI Taxonomy" id="1712410"/>
    <lineage>
        <taxon>Bacteria</taxon>
        <taxon>Bacillati</taxon>
        <taxon>Bacillota</taxon>
        <taxon>Clostridia</taxon>
        <taxon>Eubacteriales</taxon>
        <taxon>Peptococcaceae</taxon>
        <taxon>Thermanaerosceptrum</taxon>
    </lineage>
</organism>
<dbReference type="AlphaFoldDB" id="A0A7G6E4H5"/>
<evidence type="ECO:0000313" key="1">
    <source>
        <dbReference type="EMBL" id="QNB46979.1"/>
    </source>
</evidence>
<dbReference type="RefSeq" id="WP_034420644.1">
    <property type="nucleotide sequence ID" value="NZ_CP045798.1"/>
</dbReference>
<accession>A0A7G6E4H5</accession>
<dbReference type="KEGG" id="tfr:BR63_12085"/>
<gene>
    <name evidence="1" type="ORF">BR63_12085</name>
</gene>
<evidence type="ECO:0000313" key="2">
    <source>
        <dbReference type="Proteomes" id="UP000515847"/>
    </source>
</evidence>
<reference evidence="1 2" key="1">
    <citation type="journal article" date="2019" name="Front. Microbiol.">
        <title>Thermoanaerosceptrum fracticalcis gen. nov. sp. nov., a Novel Fumarate-Fermenting Microorganism From a Deep Fractured Carbonate Aquifer of the US Great Basin.</title>
        <authorList>
            <person name="Hamilton-Brehm S.D."/>
            <person name="Stewart L.E."/>
            <person name="Zavarin M."/>
            <person name="Caldwell M."/>
            <person name="Lawson P.A."/>
            <person name="Onstott T.C."/>
            <person name="Grzymski J."/>
            <person name="Neveux I."/>
            <person name="Lollar B.S."/>
            <person name="Russell C.E."/>
            <person name="Moser D.P."/>
        </authorList>
    </citation>
    <scope>NUCLEOTIDE SEQUENCE [LARGE SCALE GENOMIC DNA]</scope>
    <source>
        <strain evidence="1 2">DRI-13</strain>
    </source>
</reference>
<proteinExistence type="predicted"/>
<sequence>MKKFNWEYECRRCGTRFNSKIEGDKKIVKCPFCFLEGEDHFLTPLDYYYDDNGIMRLKTCYG</sequence>
<keyword evidence="2" id="KW-1185">Reference proteome</keyword>
<evidence type="ECO:0008006" key="3">
    <source>
        <dbReference type="Google" id="ProtNLM"/>
    </source>
</evidence>
<name>A0A7G6E4H5_THEFR</name>
<protein>
    <recommendedName>
        <fullName evidence="3">Zinc ribbon domain-containing protein</fullName>
    </recommendedName>
</protein>
<dbReference type="EMBL" id="CP045798">
    <property type="protein sequence ID" value="QNB46979.1"/>
    <property type="molecule type" value="Genomic_DNA"/>
</dbReference>
<dbReference type="Proteomes" id="UP000515847">
    <property type="component" value="Chromosome"/>
</dbReference>
<dbReference type="OrthoDB" id="9813321at2"/>